<feature type="region of interest" description="Disordered" evidence="1">
    <location>
        <begin position="187"/>
        <end position="208"/>
    </location>
</feature>
<dbReference type="InterPro" id="IPR054586">
    <property type="entry name" value="MACPF_1_fungal"/>
</dbReference>
<feature type="region of interest" description="Disordered" evidence="1">
    <location>
        <begin position="510"/>
        <end position="632"/>
    </location>
</feature>
<dbReference type="EMBL" id="JAVHJO010000016">
    <property type="protein sequence ID" value="KAK6526470.1"/>
    <property type="molecule type" value="Genomic_DNA"/>
</dbReference>
<evidence type="ECO:0000313" key="3">
    <source>
        <dbReference type="EMBL" id="KAK6526470.1"/>
    </source>
</evidence>
<feature type="compositionally biased region" description="Basic and acidic residues" evidence="1">
    <location>
        <begin position="55"/>
        <end position="99"/>
    </location>
</feature>
<feature type="region of interest" description="Disordered" evidence="1">
    <location>
        <begin position="804"/>
        <end position="831"/>
    </location>
</feature>
<feature type="compositionally biased region" description="Low complexity" evidence="1">
    <location>
        <begin position="572"/>
        <end position="590"/>
    </location>
</feature>
<feature type="compositionally biased region" description="Low complexity" evidence="1">
    <location>
        <begin position="620"/>
        <end position="632"/>
    </location>
</feature>
<dbReference type="Pfam" id="PF22693">
    <property type="entry name" value="MACPF_1"/>
    <property type="match status" value="1"/>
</dbReference>
<reference evidence="3 4" key="1">
    <citation type="submission" date="2019-10" db="EMBL/GenBank/DDBJ databases">
        <authorList>
            <person name="Palmer J.M."/>
        </authorList>
    </citation>
    <scope>NUCLEOTIDE SEQUENCE [LARGE SCALE GENOMIC DNA]</scope>
    <source>
        <strain evidence="3 4">TWF694</strain>
    </source>
</reference>
<dbReference type="Proteomes" id="UP001365542">
    <property type="component" value="Unassembled WGS sequence"/>
</dbReference>
<feature type="compositionally biased region" description="Basic and acidic residues" evidence="1">
    <location>
        <begin position="606"/>
        <end position="616"/>
    </location>
</feature>
<feature type="domain" description="MACPF-like" evidence="2">
    <location>
        <begin position="686"/>
        <end position="865"/>
    </location>
</feature>
<evidence type="ECO:0000313" key="4">
    <source>
        <dbReference type="Proteomes" id="UP001365542"/>
    </source>
</evidence>
<proteinExistence type="predicted"/>
<organism evidence="3 4">
    <name type="scientific">Orbilia ellipsospora</name>
    <dbReference type="NCBI Taxonomy" id="2528407"/>
    <lineage>
        <taxon>Eukaryota</taxon>
        <taxon>Fungi</taxon>
        <taxon>Dikarya</taxon>
        <taxon>Ascomycota</taxon>
        <taxon>Pezizomycotina</taxon>
        <taxon>Orbiliomycetes</taxon>
        <taxon>Orbiliales</taxon>
        <taxon>Orbiliaceae</taxon>
        <taxon>Orbilia</taxon>
    </lineage>
</organism>
<feature type="compositionally biased region" description="Pro residues" evidence="1">
    <location>
        <begin position="448"/>
        <end position="472"/>
    </location>
</feature>
<evidence type="ECO:0000256" key="1">
    <source>
        <dbReference type="SAM" id="MobiDB-lite"/>
    </source>
</evidence>
<gene>
    <name evidence="3" type="ORF">TWF694_005056</name>
</gene>
<feature type="region of interest" description="Disordered" evidence="1">
    <location>
        <begin position="1"/>
        <end position="99"/>
    </location>
</feature>
<feature type="compositionally biased region" description="Basic and acidic residues" evidence="1">
    <location>
        <begin position="28"/>
        <end position="48"/>
    </location>
</feature>
<sequence length="1286" mass="141422">MDESKTTLVTRPRRGPVKPSTATPSAPHENEQEKHEETEKERTQKGDSSENIPDGEAHEPNDKKDQHEKSGTAADASKDSHEKTEKENLENHGEKKHENSHNIKFLKLFELQKVFEEPGGFKKHASATISGSSIPSSLASPLADLRPILGKKMPPEHAFCFEDGSIAEESMSIQEYLEGSDQHHEHLTAPFRGRGSGQDPEEPAPTAPTAANMTVFIISHERKKPEAVLLTPPFVMKVFEWTKSGEGDSGTAVGRGSVHSKSLGNQDFSNMTLSGLRKRIPNMSSLKKIHRFCTQNGTSIDDESLTISDYLNQESQSDSKSNSEGTPTINIYYKLNHTFNEPARPIDIPDSIKANTDLDNYQRTNKTADAFSNKQRDFQQDLAASSTGSGAAKGAAYLSEQDWHHVLTNCAVFYGWYIDKGSNRIIRAPKQAFQLKQKPTLTTIPDFAPKPPAPPDPPAPVKPTIPSPPPQPQINLDDEIEATAKNLKGDVHPDEPPKLESIRHSSFQLPLGEKEEGSSNPKGKGQGPTEKIETATSDKFEKSKPQEAPESKASSAVVAAGIKVSRNNRVETTPTVSKASPPSSSSVPSTDTKNEPSKNLASSEPQGDKGPARKSDTLQSSSKASSAPSGSAIKTGFVMPSFQVSDDSRIEVTVTEHEFEASMAKNDFSSSSTEGSASGGFGGYSVSASVGVSKSQSSSSKTTSNTYKKTMMSKYLYPRAIIFLDADELEPTPELALAIENIRQNKNISDLRQLHKDFGHLFCTKITLGGRLMSSKILESTENSSEQEQKEQFKTSMGMQIQTPFGGASVKHDEEHGSDTSSTQTEKNKNEKHVFEAVGGDTILAPDAAAWSASVANEKYWRVIDRDGLSSFADFIGKMGPGLAEVPGWFIRAVPNISKYIEFPDSHQVICRFKLLSPLDNLSMGSNAIYYLGHDFGKTLTKPCLHSVSVSEITSHADEHTYDGASYLGDFVGRYARDTWTKQINYETEWPLFTPAVTRAPVLMGYANNVVGGAQLGSTYDKDFLSSAWNIIAPFDDALKPGTRIILQTVPFEATDVTPESAPPDPAVSMVVYRNQQGVFLPALSDSDDFQYWRIWKTDGKSTGEYIKEGDSIRLTWNFADQTTGFRDFSDDIFGRRRNQCPPELQSETLYLKLPWPRFESIPCNNENERFNSMIMDEGVLGTNQKDIKCLPADHFDQGGHFQYDLDDITFRIDTVANDGRGDTDDYMLKGVVQEAGNNDLGISTSKLNSRVISDRLNFTKKGRYANAANKTAAILTYEQTLHQFM</sequence>
<protein>
    <recommendedName>
        <fullName evidence="2">MACPF-like domain-containing protein</fullName>
    </recommendedName>
</protein>
<feature type="compositionally biased region" description="Basic and acidic residues" evidence="1">
    <location>
        <begin position="530"/>
        <end position="550"/>
    </location>
</feature>
<name>A0AAV9WVT9_9PEZI</name>
<feature type="region of interest" description="Disordered" evidence="1">
    <location>
        <begin position="437"/>
        <end position="475"/>
    </location>
</feature>
<comment type="caution">
    <text evidence="3">The sequence shown here is derived from an EMBL/GenBank/DDBJ whole genome shotgun (WGS) entry which is preliminary data.</text>
</comment>
<keyword evidence="4" id="KW-1185">Reference proteome</keyword>
<accession>A0AAV9WVT9</accession>
<evidence type="ECO:0000259" key="2">
    <source>
        <dbReference type="Pfam" id="PF22693"/>
    </source>
</evidence>